<evidence type="ECO:0000313" key="5">
    <source>
        <dbReference type="EMBL" id="WNC11124.1"/>
    </source>
</evidence>
<evidence type="ECO:0000313" key="6">
    <source>
        <dbReference type="Proteomes" id="UP000620025"/>
    </source>
</evidence>
<evidence type="ECO:0000313" key="7">
    <source>
        <dbReference type="Proteomes" id="UP001258207"/>
    </source>
</evidence>
<dbReference type="PANTHER" id="PTHR24171">
    <property type="entry name" value="ANKYRIN REPEAT DOMAIN-CONTAINING PROTEIN 39-RELATED"/>
    <property type="match status" value="1"/>
</dbReference>
<dbReference type="PANTHER" id="PTHR24171:SF9">
    <property type="entry name" value="ANKYRIN REPEAT DOMAIN-CONTAINING PROTEIN 39"/>
    <property type="match status" value="1"/>
</dbReference>
<dbReference type="EMBL" id="CP134081">
    <property type="protein sequence ID" value="WNC11124.1"/>
    <property type="molecule type" value="Genomic_DNA"/>
</dbReference>
<dbReference type="InterPro" id="IPR036770">
    <property type="entry name" value="Ankyrin_rpt-contain_sf"/>
</dbReference>
<reference evidence="5" key="2">
    <citation type="submission" date="2023-09" db="EMBL/GenBank/DDBJ databases">
        <title>First report of Pseudomonas coleopterorum DJ13 causing leaf spot on Rhododendron pulchrum Sweet in China.</title>
        <authorList>
            <person name="Zhang Y."/>
        </authorList>
    </citation>
    <scope>NUCLEOTIDE SEQUENCE</scope>
    <source>
        <strain evidence="5">DJ13</strain>
    </source>
</reference>
<dbReference type="RefSeq" id="WP_049862127.1">
    <property type="nucleotide sequence ID" value="NZ_CP134081.1"/>
</dbReference>
<feature type="repeat" description="ANK" evidence="3">
    <location>
        <begin position="49"/>
        <end position="81"/>
    </location>
</feature>
<evidence type="ECO:0000256" key="2">
    <source>
        <dbReference type="ARBA" id="ARBA00023043"/>
    </source>
</evidence>
<dbReference type="PROSITE" id="PS50088">
    <property type="entry name" value="ANK_REPEAT"/>
    <property type="match status" value="3"/>
</dbReference>
<sequence>MTQPEARQMNDEEAAEFAEQVFDVARNGDAQMLERLLEKGLPPNLRNHNGDTLLMLATYHGHLDATRVLLRYKADPLIANDKNQLPMAGAAFKGNLPIVQLLIEEGAPVDGASADGRTALMMAAMFNRTEMVEYLLAQGANPAAVDAQGINALGAARAMGAKLTIEQLEKLAA</sequence>
<keyword evidence="2 3" id="KW-0040">ANK repeat</keyword>
<dbReference type="Pfam" id="PF00023">
    <property type="entry name" value="Ank"/>
    <property type="match status" value="1"/>
</dbReference>
<dbReference type="InterPro" id="IPR002110">
    <property type="entry name" value="Ankyrin_rpt"/>
</dbReference>
<accession>A0AAJ6M205</accession>
<keyword evidence="6" id="KW-1185">Reference proteome</keyword>
<feature type="repeat" description="ANK" evidence="3">
    <location>
        <begin position="82"/>
        <end position="114"/>
    </location>
</feature>
<dbReference type="SUPFAM" id="SSF48403">
    <property type="entry name" value="Ankyrin repeat"/>
    <property type="match status" value="1"/>
</dbReference>
<dbReference type="SMART" id="SM00248">
    <property type="entry name" value="ANK"/>
    <property type="match status" value="4"/>
</dbReference>
<dbReference type="Proteomes" id="UP001258207">
    <property type="component" value="Chromosome"/>
</dbReference>
<organism evidence="5 7">
    <name type="scientific">Pseudomonas coleopterorum</name>
    <dbReference type="NCBI Taxonomy" id="1605838"/>
    <lineage>
        <taxon>Bacteria</taxon>
        <taxon>Pseudomonadati</taxon>
        <taxon>Pseudomonadota</taxon>
        <taxon>Gammaproteobacteria</taxon>
        <taxon>Pseudomonadales</taxon>
        <taxon>Pseudomonadaceae</taxon>
        <taxon>Pseudomonas</taxon>
    </lineage>
</organism>
<dbReference type="AlphaFoldDB" id="A0AAJ6M205"/>
<dbReference type="Gene3D" id="1.25.40.20">
    <property type="entry name" value="Ankyrin repeat-containing domain"/>
    <property type="match status" value="2"/>
</dbReference>
<dbReference type="PROSITE" id="PS50297">
    <property type="entry name" value="ANK_REP_REGION"/>
    <property type="match status" value="2"/>
</dbReference>
<dbReference type="EMBL" id="JACYWZ010000004">
    <property type="protein sequence ID" value="MBD8770085.1"/>
    <property type="molecule type" value="Genomic_DNA"/>
</dbReference>
<evidence type="ECO:0000256" key="1">
    <source>
        <dbReference type="ARBA" id="ARBA00022737"/>
    </source>
</evidence>
<proteinExistence type="predicted"/>
<protein>
    <submittedName>
        <fullName evidence="5">Ankyrin repeat domain-containing protein</fullName>
    </submittedName>
</protein>
<dbReference type="Pfam" id="PF12796">
    <property type="entry name" value="Ank_2"/>
    <property type="match status" value="1"/>
</dbReference>
<reference evidence="4 6" key="1">
    <citation type="journal article" date="2020" name="FEMS Microbiol. Ecol.">
        <title>Temporal dynamics of bacterial communities during seed development and maturation.</title>
        <authorList>
            <person name="Chesneau G."/>
            <person name="Torres-Cortes G."/>
            <person name="Briand M."/>
            <person name="Darrasse A."/>
            <person name="Preveaux A."/>
            <person name="Marais C."/>
            <person name="Jacques M.A."/>
            <person name="Shade A."/>
            <person name="Barret M."/>
        </authorList>
    </citation>
    <scope>NUCLEOTIDE SEQUENCE [LARGE SCALE GENOMIC DNA]</scope>
    <source>
        <strain evidence="4 6">CFBP13599</strain>
    </source>
</reference>
<keyword evidence="1" id="KW-0677">Repeat</keyword>
<evidence type="ECO:0000256" key="3">
    <source>
        <dbReference type="PROSITE-ProRule" id="PRU00023"/>
    </source>
</evidence>
<gene>
    <name evidence="4" type="ORF">IFT38_11075</name>
    <name evidence="5" type="ORF">RI108_06835</name>
</gene>
<feature type="repeat" description="ANK" evidence="3">
    <location>
        <begin position="115"/>
        <end position="147"/>
    </location>
</feature>
<name>A0AAJ6M205_9PSED</name>
<evidence type="ECO:0000313" key="4">
    <source>
        <dbReference type="EMBL" id="MBD8770085.1"/>
    </source>
</evidence>
<dbReference type="Proteomes" id="UP000620025">
    <property type="component" value="Unassembled WGS sequence"/>
</dbReference>